<accession>A0AA85KC79</accession>
<sequence length="154" mass="17265">MQTTHIALSQLEISVHKSSMCLAPSKYKVLLQGCWESVPALTLAGEPPEFVDKFVYVGSCVSAGRGVTDEISNCIMNARVVNANLSHLWRHHDVKLAAKGRVYNVSVDSVFLYACEKRPLRAEGVGRLCIFDRLCFRRIVGLRRHHSVSNPEIW</sequence>
<name>A0AA85KC79_TRIRE</name>
<organism evidence="1 2">
    <name type="scientific">Trichobilharzia regenti</name>
    <name type="common">Nasal bird schistosome</name>
    <dbReference type="NCBI Taxonomy" id="157069"/>
    <lineage>
        <taxon>Eukaryota</taxon>
        <taxon>Metazoa</taxon>
        <taxon>Spiralia</taxon>
        <taxon>Lophotrochozoa</taxon>
        <taxon>Platyhelminthes</taxon>
        <taxon>Trematoda</taxon>
        <taxon>Digenea</taxon>
        <taxon>Strigeidida</taxon>
        <taxon>Schistosomatoidea</taxon>
        <taxon>Schistosomatidae</taxon>
        <taxon>Trichobilharzia</taxon>
    </lineage>
</organism>
<protein>
    <submittedName>
        <fullName evidence="2">Uncharacterized protein</fullName>
    </submittedName>
</protein>
<dbReference type="PANTHER" id="PTHR47027:SF20">
    <property type="entry name" value="REVERSE TRANSCRIPTASE-LIKE PROTEIN WITH RNA-DIRECTED DNA POLYMERASE DOMAIN"/>
    <property type="match status" value="1"/>
</dbReference>
<reference evidence="1" key="1">
    <citation type="submission" date="2022-06" db="EMBL/GenBank/DDBJ databases">
        <authorList>
            <person name="Berger JAMES D."/>
            <person name="Berger JAMES D."/>
        </authorList>
    </citation>
    <scope>NUCLEOTIDE SEQUENCE [LARGE SCALE GENOMIC DNA]</scope>
</reference>
<dbReference type="Proteomes" id="UP000050795">
    <property type="component" value="Unassembled WGS sequence"/>
</dbReference>
<dbReference type="WBParaSite" id="TREG1_73160.1">
    <property type="protein sequence ID" value="TREG1_73160.1"/>
    <property type="gene ID" value="TREG1_73160"/>
</dbReference>
<evidence type="ECO:0000313" key="2">
    <source>
        <dbReference type="WBParaSite" id="TREG1_73160.1"/>
    </source>
</evidence>
<dbReference type="AlphaFoldDB" id="A0AA85KC79"/>
<reference evidence="2" key="2">
    <citation type="submission" date="2023-11" db="UniProtKB">
        <authorList>
            <consortium name="WormBaseParasite"/>
        </authorList>
    </citation>
    <scope>IDENTIFICATION</scope>
</reference>
<proteinExistence type="predicted"/>
<dbReference type="PANTHER" id="PTHR47027">
    <property type="entry name" value="REVERSE TRANSCRIPTASE DOMAIN-CONTAINING PROTEIN"/>
    <property type="match status" value="1"/>
</dbReference>
<keyword evidence="1" id="KW-1185">Reference proteome</keyword>
<evidence type="ECO:0000313" key="1">
    <source>
        <dbReference type="Proteomes" id="UP000050795"/>
    </source>
</evidence>